<name>A0ABZ2C954_9BACI</name>
<protein>
    <recommendedName>
        <fullName evidence="6">FMN dependent NADH:quinone oxidoreductase</fullName>
        <ecNumber evidence="6">1.6.5.-</ecNumber>
    </recommendedName>
    <alternativeName>
        <fullName evidence="6">Azo-dye reductase</fullName>
    </alternativeName>
    <alternativeName>
        <fullName evidence="6">FMN-dependent NADH-azo compound oxidoreductase</fullName>
    </alternativeName>
    <alternativeName>
        <fullName evidence="6">FMN-dependent NADH-azoreductase</fullName>
        <ecNumber evidence="6">1.7.1.17</ecNumber>
    </alternativeName>
</protein>
<evidence type="ECO:0000256" key="4">
    <source>
        <dbReference type="ARBA" id="ARBA00023027"/>
    </source>
</evidence>
<comment type="catalytic activity">
    <reaction evidence="6">
        <text>2 a quinone + NADH + H(+) = 2 a 1,4-benzosemiquinone + NAD(+)</text>
        <dbReference type="Rhea" id="RHEA:65952"/>
        <dbReference type="ChEBI" id="CHEBI:15378"/>
        <dbReference type="ChEBI" id="CHEBI:57540"/>
        <dbReference type="ChEBI" id="CHEBI:57945"/>
        <dbReference type="ChEBI" id="CHEBI:132124"/>
        <dbReference type="ChEBI" id="CHEBI:134225"/>
    </reaction>
</comment>
<comment type="cofactor">
    <cofactor evidence="6">
        <name>FMN</name>
        <dbReference type="ChEBI" id="CHEBI:58210"/>
    </cofactor>
    <text evidence="6">Binds 1 FMN per subunit.</text>
</comment>
<evidence type="ECO:0000313" key="9">
    <source>
        <dbReference type="Proteomes" id="UP001357223"/>
    </source>
</evidence>
<evidence type="ECO:0000313" key="8">
    <source>
        <dbReference type="EMBL" id="WVX78756.1"/>
    </source>
</evidence>
<dbReference type="GO" id="GO:0016491">
    <property type="term" value="F:oxidoreductase activity"/>
    <property type="evidence" value="ECO:0007669"/>
    <property type="project" value="UniProtKB-KW"/>
</dbReference>
<dbReference type="EC" id="1.7.1.17" evidence="6"/>
<dbReference type="EC" id="1.6.5.-" evidence="6"/>
<evidence type="ECO:0000256" key="3">
    <source>
        <dbReference type="ARBA" id="ARBA00023002"/>
    </source>
</evidence>
<comment type="catalytic activity">
    <reaction evidence="5">
        <text>N,N-dimethyl-1,4-phenylenediamine + anthranilate + 2 NAD(+) = 2-(4-dimethylaminophenyl)diazenylbenzoate + 2 NADH + 2 H(+)</text>
        <dbReference type="Rhea" id="RHEA:55872"/>
        <dbReference type="ChEBI" id="CHEBI:15378"/>
        <dbReference type="ChEBI" id="CHEBI:15783"/>
        <dbReference type="ChEBI" id="CHEBI:16567"/>
        <dbReference type="ChEBI" id="CHEBI:57540"/>
        <dbReference type="ChEBI" id="CHEBI:57945"/>
        <dbReference type="ChEBI" id="CHEBI:71579"/>
        <dbReference type="EC" id="1.7.1.17"/>
    </reaction>
    <physiologicalReaction direction="right-to-left" evidence="5">
        <dbReference type="Rhea" id="RHEA:55874"/>
    </physiologicalReaction>
</comment>
<organism evidence="8 9">
    <name type="scientific">Niallia oryzisoli</name>
    <dbReference type="NCBI Taxonomy" id="1737571"/>
    <lineage>
        <taxon>Bacteria</taxon>
        <taxon>Bacillati</taxon>
        <taxon>Bacillota</taxon>
        <taxon>Bacilli</taxon>
        <taxon>Bacillales</taxon>
        <taxon>Bacillaceae</taxon>
        <taxon>Niallia</taxon>
    </lineage>
</organism>
<comment type="subunit">
    <text evidence="6">Homodimer.</text>
</comment>
<comment type="function">
    <text evidence="6">Quinone reductase that provides resistance to thiol-specific stress caused by electrophilic quinones.</text>
</comment>
<feature type="binding site" evidence="6">
    <location>
        <begin position="17"/>
        <end position="19"/>
    </location>
    <ligand>
        <name>FMN</name>
        <dbReference type="ChEBI" id="CHEBI:58210"/>
    </ligand>
</feature>
<evidence type="ECO:0000256" key="5">
    <source>
        <dbReference type="ARBA" id="ARBA00048542"/>
    </source>
</evidence>
<dbReference type="InterPro" id="IPR023048">
    <property type="entry name" value="NADH:quinone_OxRdtase_FMN_depd"/>
</dbReference>
<dbReference type="Pfam" id="PF02525">
    <property type="entry name" value="Flavodoxin_2"/>
    <property type="match status" value="1"/>
</dbReference>
<proteinExistence type="inferred from homology"/>
<dbReference type="PANTHER" id="PTHR43741">
    <property type="entry name" value="FMN-DEPENDENT NADH-AZOREDUCTASE 1"/>
    <property type="match status" value="1"/>
</dbReference>
<dbReference type="PANTHER" id="PTHR43741:SF7">
    <property type="entry name" value="FMN-DEPENDENT NADH:QUINONE OXIDOREDUCTASE"/>
    <property type="match status" value="1"/>
</dbReference>
<evidence type="ECO:0000256" key="2">
    <source>
        <dbReference type="ARBA" id="ARBA00022643"/>
    </source>
</evidence>
<dbReference type="NCBIfam" id="NF010075">
    <property type="entry name" value="PRK13556.1"/>
    <property type="match status" value="1"/>
</dbReference>
<keyword evidence="1 6" id="KW-0285">Flavoprotein</keyword>
<gene>
    <name evidence="6" type="primary">azoR</name>
    <name evidence="8" type="ORF">R4Z09_15665</name>
</gene>
<accession>A0ABZ2C954</accession>
<keyword evidence="9" id="KW-1185">Reference proteome</keyword>
<dbReference type="SUPFAM" id="SSF52218">
    <property type="entry name" value="Flavoproteins"/>
    <property type="match status" value="1"/>
</dbReference>
<dbReference type="Proteomes" id="UP001357223">
    <property type="component" value="Chromosome"/>
</dbReference>
<comment type="caution">
    <text evidence="6">Lacks conserved residue(s) required for the propagation of feature annotation.</text>
</comment>
<comment type="similarity">
    <text evidence="6">Belongs to the azoreductase type 1 family.</text>
</comment>
<reference evidence="8 9" key="1">
    <citation type="submission" date="2023-10" db="EMBL/GenBank/DDBJ databases">
        <title>Niallia locisalis sp.nov. isolated from a salt pond sample.</title>
        <authorList>
            <person name="Li X.-J."/>
            <person name="Dong L."/>
        </authorList>
    </citation>
    <scope>NUCLEOTIDE SEQUENCE [LARGE SCALE GENOMIC DNA]</scope>
    <source>
        <strain evidence="8 9">DSM 29761</strain>
    </source>
</reference>
<dbReference type="InterPro" id="IPR029039">
    <property type="entry name" value="Flavoprotein-like_sf"/>
</dbReference>
<dbReference type="Gene3D" id="3.40.50.360">
    <property type="match status" value="1"/>
</dbReference>
<dbReference type="RefSeq" id="WP_338447691.1">
    <property type="nucleotide sequence ID" value="NZ_CP137640.1"/>
</dbReference>
<keyword evidence="3 6" id="KW-0560">Oxidoreductase</keyword>
<dbReference type="HAMAP" id="MF_01216">
    <property type="entry name" value="Azoreductase_type1"/>
    <property type="match status" value="1"/>
</dbReference>
<dbReference type="InterPro" id="IPR050104">
    <property type="entry name" value="FMN-dep_NADH:Q_OxRdtase_AzoR1"/>
</dbReference>
<keyword evidence="2 6" id="KW-0288">FMN</keyword>
<feature type="domain" description="Flavodoxin-like fold" evidence="7">
    <location>
        <begin position="3"/>
        <end position="205"/>
    </location>
</feature>
<evidence type="ECO:0000259" key="7">
    <source>
        <dbReference type="Pfam" id="PF02525"/>
    </source>
</evidence>
<dbReference type="EMBL" id="CP137640">
    <property type="protein sequence ID" value="WVX78756.1"/>
    <property type="molecule type" value="Genomic_DNA"/>
</dbReference>
<comment type="function">
    <text evidence="6">Also exhibits azoreductase activity. Catalyzes the reductive cleavage of the azo bond in aromatic azo compounds to the corresponding amines.</text>
</comment>
<evidence type="ECO:0000256" key="1">
    <source>
        <dbReference type="ARBA" id="ARBA00022630"/>
    </source>
</evidence>
<keyword evidence="4 6" id="KW-0520">NAD</keyword>
<dbReference type="InterPro" id="IPR003680">
    <property type="entry name" value="Flavodoxin_fold"/>
</dbReference>
<evidence type="ECO:0000256" key="6">
    <source>
        <dbReference type="HAMAP-Rule" id="MF_01216"/>
    </source>
</evidence>
<sequence length="211" mass="23482">MAKLLYITAHPHDERQSFSMAAGKAFIETYKEVNPNDEVVHIDLYKENIPHIDTDVFSGWGKLQSGKGFDELSDDEKTKVGRLNELSDQFITGDKYVIVTPLWNLSFPPVMKAYIDSIAVAGKTFKYTEQGSVGLLTDKKVLHIQARGGMYSEGPAAALEMGHRYLQVIFSFFGVPNVEGLFIEGHAAMPDKAEEIKQNGIARAKDLAHTF</sequence>